<evidence type="ECO:0000256" key="11">
    <source>
        <dbReference type="ARBA" id="ARBA00082558"/>
    </source>
</evidence>
<sequence length="234" mass="26343">MSTTESFSELMDKPEWYTDAQTYWNGVTPTIDGMLGGLSVVDPVDVKGSLEFVHEFVHGKEPVITNQYACDCGAGIGRVTKNFLLQVPFDKVDLIEQAPSFVEQAKSSYLKHEIEKGQIGQILCQGLQDFAPEQGKYDLIWCQWVLGHLTDDHFVAFFKRCIQGLKPNGLIGVKENTASKEALFDEEDSSITRPNEALKSLFEQAGLEVIKEEVQKGFPQGLFPVRMYMLRKKK</sequence>
<comment type="catalytic activity">
    <reaction evidence="8">
        <text>N-terminal L-seryl-L-prolyl-L-lysyl-[protein] + 3 S-adenosyl-L-methionine = N-terminal N,N,N-trimethyl-L-seryl-L-prolyl-L-lysyl-[protein] + 3 S-adenosyl-L-homocysteine + 3 H(+)</text>
        <dbReference type="Rhea" id="RHEA:54724"/>
        <dbReference type="Rhea" id="RHEA-COMP:13789"/>
        <dbReference type="Rhea" id="RHEA-COMP:13973"/>
        <dbReference type="ChEBI" id="CHEBI:15378"/>
        <dbReference type="ChEBI" id="CHEBI:57856"/>
        <dbReference type="ChEBI" id="CHEBI:59789"/>
        <dbReference type="ChEBI" id="CHEBI:138061"/>
        <dbReference type="ChEBI" id="CHEBI:138317"/>
        <dbReference type="EC" id="2.1.1.244"/>
    </reaction>
</comment>
<evidence type="ECO:0000256" key="8">
    <source>
        <dbReference type="ARBA" id="ARBA00047306"/>
    </source>
</evidence>
<dbReference type="PANTHER" id="PTHR12753">
    <property type="entry name" value="AD-003 - RELATED"/>
    <property type="match status" value="1"/>
</dbReference>
<dbReference type="FunFam" id="3.40.50.150:FF:000025">
    <property type="entry name" value="N-terminal Xaa-Pro-Lys N-methyltransferase 1"/>
    <property type="match status" value="1"/>
</dbReference>
<dbReference type="EMBL" id="LUGH01000300">
    <property type="protein sequence ID" value="OBZ86424.1"/>
    <property type="molecule type" value="Genomic_DNA"/>
</dbReference>
<dbReference type="OrthoDB" id="1298661at2759"/>
<dbReference type="Gene3D" id="3.40.50.150">
    <property type="entry name" value="Vaccinia Virus protein VP39"/>
    <property type="match status" value="1"/>
</dbReference>
<keyword evidence="3 13" id="KW-0808">Transferase</keyword>
<comment type="similarity">
    <text evidence="1">Belongs to the methyltransferase superfamily. NTM1 family.</text>
</comment>
<evidence type="ECO:0000313" key="14">
    <source>
        <dbReference type="Proteomes" id="UP000093000"/>
    </source>
</evidence>
<evidence type="ECO:0000256" key="9">
    <source>
        <dbReference type="ARBA" id="ARBA00047885"/>
    </source>
</evidence>
<dbReference type="SUPFAM" id="SSF53335">
    <property type="entry name" value="S-adenosyl-L-methionine-dependent methyltransferases"/>
    <property type="match status" value="1"/>
</dbReference>
<accession>A0A1C7NGC7</accession>
<evidence type="ECO:0000256" key="5">
    <source>
        <dbReference type="ARBA" id="ARBA00039112"/>
    </source>
</evidence>
<dbReference type="PIRSF" id="PIRSF016958">
    <property type="entry name" value="DUF858_MeTrfase_lik"/>
    <property type="match status" value="1"/>
</dbReference>
<protein>
    <recommendedName>
        <fullName evidence="6">Alpha N-terminal protein methyltransferase 1</fullName>
        <ecNumber evidence="5">2.1.1.244</ecNumber>
    </recommendedName>
    <alternativeName>
        <fullName evidence="11">Translation associated element 1</fullName>
    </alternativeName>
    <alternativeName>
        <fullName evidence="7">X-Pro-Lys N-terminal protein methyltransferase 1</fullName>
    </alternativeName>
</protein>
<dbReference type="CDD" id="cd02440">
    <property type="entry name" value="AdoMet_MTases"/>
    <property type="match status" value="1"/>
</dbReference>
<keyword evidence="4 12" id="KW-0949">S-adenosyl-L-methionine</keyword>
<evidence type="ECO:0000256" key="10">
    <source>
        <dbReference type="ARBA" id="ARBA00048167"/>
    </source>
</evidence>
<keyword evidence="2 13" id="KW-0489">Methyltransferase</keyword>
<evidence type="ECO:0000256" key="12">
    <source>
        <dbReference type="PIRSR" id="PIRSR016958-1"/>
    </source>
</evidence>
<dbReference type="FunCoup" id="A0A1C7NGC7">
    <property type="interactions" value="526"/>
</dbReference>
<feature type="binding site" evidence="12">
    <location>
        <position position="143"/>
    </location>
    <ligand>
        <name>S-adenosyl-L-methionine</name>
        <dbReference type="ChEBI" id="CHEBI:59789"/>
    </ligand>
</feature>
<dbReference type="GO" id="GO:0032259">
    <property type="term" value="P:methylation"/>
    <property type="evidence" value="ECO:0007669"/>
    <property type="project" value="UniProtKB-KW"/>
</dbReference>
<evidence type="ECO:0000256" key="7">
    <source>
        <dbReference type="ARBA" id="ARBA00043129"/>
    </source>
</evidence>
<comment type="catalytic activity">
    <reaction evidence="10">
        <text>N-terminal L-alanyl-L-prolyl-L-lysyl-[protein] + 3 S-adenosyl-L-methionine = N-terminal N,N,N-trimethyl-L-alanyl-L-prolyl-L-lysyl-[protein] + 3 S-adenosyl-L-homocysteine + 3 H(+)</text>
        <dbReference type="Rhea" id="RHEA:54712"/>
        <dbReference type="Rhea" id="RHEA-COMP:13785"/>
        <dbReference type="Rhea" id="RHEA-COMP:13971"/>
        <dbReference type="ChEBI" id="CHEBI:15378"/>
        <dbReference type="ChEBI" id="CHEBI:57856"/>
        <dbReference type="ChEBI" id="CHEBI:59789"/>
        <dbReference type="ChEBI" id="CHEBI:138057"/>
        <dbReference type="ChEBI" id="CHEBI:138315"/>
        <dbReference type="EC" id="2.1.1.244"/>
    </reaction>
</comment>
<evidence type="ECO:0000256" key="6">
    <source>
        <dbReference type="ARBA" id="ARBA00039449"/>
    </source>
</evidence>
<name>A0A1C7NGC7_9FUNG</name>
<comment type="catalytic activity">
    <reaction evidence="9">
        <text>N-terminal L-prolyl-L-prolyl-L-lysyl-[protein] + 2 S-adenosyl-L-methionine = N-terminal N,N-dimethyl-L-prolyl-L-prolyl-L-lysyl-[protein] + 2 S-adenosyl-L-homocysteine + 2 H(+)</text>
        <dbReference type="Rhea" id="RHEA:54736"/>
        <dbReference type="Rhea" id="RHEA-COMP:13787"/>
        <dbReference type="Rhea" id="RHEA-COMP:13974"/>
        <dbReference type="ChEBI" id="CHEBI:15378"/>
        <dbReference type="ChEBI" id="CHEBI:57856"/>
        <dbReference type="ChEBI" id="CHEBI:59789"/>
        <dbReference type="ChEBI" id="CHEBI:138059"/>
        <dbReference type="ChEBI" id="CHEBI:138318"/>
        <dbReference type="EC" id="2.1.1.244"/>
    </reaction>
</comment>
<comment type="caution">
    <text evidence="13">The sequence shown here is derived from an EMBL/GenBank/DDBJ whole genome shotgun (WGS) entry which is preliminary data.</text>
</comment>
<dbReference type="InterPro" id="IPR029063">
    <property type="entry name" value="SAM-dependent_MTases_sf"/>
</dbReference>
<organism evidence="13 14">
    <name type="scientific">Choanephora cucurbitarum</name>
    <dbReference type="NCBI Taxonomy" id="101091"/>
    <lineage>
        <taxon>Eukaryota</taxon>
        <taxon>Fungi</taxon>
        <taxon>Fungi incertae sedis</taxon>
        <taxon>Mucoromycota</taxon>
        <taxon>Mucoromycotina</taxon>
        <taxon>Mucoromycetes</taxon>
        <taxon>Mucorales</taxon>
        <taxon>Mucorineae</taxon>
        <taxon>Choanephoraceae</taxon>
        <taxon>Choanephoroideae</taxon>
        <taxon>Choanephora</taxon>
    </lineage>
</organism>
<dbReference type="STRING" id="101091.A0A1C7NGC7"/>
<evidence type="ECO:0000256" key="3">
    <source>
        <dbReference type="ARBA" id="ARBA00022679"/>
    </source>
</evidence>
<dbReference type="InParanoid" id="A0A1C7NGC7"/>
<evidence type="ECO:0000256" key="1">
    <source>
        <dbReference type="ARBA" id="ARBA00009059"/>
    </source>
</evidence>
<dbReference type="Pfam" id="PF05891">
    <property type="entry name" value="Methyltransf_PK"/>
    <property type="match status" value="1"/>
</dbReference>
<dbReference type="PANTHER" id="PTHR12753:SF0">
    <property type="entry name" value="ALPHA N-TERMINAL PROTEIN METHYLTRANSFERASE 1"/>
    <property type="match status" value="1"/>
</dbReference>
<feature type="binding site" evidence="12">
    <location>
        <position position="78"/>
    </location>
    <ligand>
        <name>S-adenosyl-L-methionine</name>
        <dbReference type="ChEBI" id="CHEBI:59789"/>
    </ligand>
</feature>
<dbReference type="GO" id="GO:0005829">
    <property type="term" value="C:cytosol"/>
    <property type="evidence" value="ECO:0007669"/>
    <property type="project" value="EnsemblFungi"/>
</dbReference>
<dbReference type="InterPro" id="IPR008576">
    <property type="entry name" value="MeTrfase_NTM1"/>
</dbReference>
<dbReference type="AlphaFoldDB" id="A0A1C7NGC7"/>
<feature type="binding site" evidence="12">
    <location>
        <position position="73"/>
    </location>
    <ligand>
        <name>S-adenosyl-L-methionine</name>
        <dbReference type="ChEBI" id="CHEBI:59789"/>
    </ligand>
</feature>
<dbReference type="EC" id="2.1.1.244" evidence="5"/>
<dbReference type="GO" id="GO:0071885">
    <property type="term" value="F:N-terminal protein N-methyltransferase activity"/>
    <property type="evidence" value="ECO:0007669"/>
    <property type="project" value="UniProtKB-EC"/>
</dbReference>
<proteinExistence type="inferred from homology"/>
<evidence type="ECO:0000256" key="4">
    <source>
        <dbReference type="ARBA" id="ARBA00022691"/>
    </source>
</evidence>
<reference evidence="13 14" key="1">
    <citation type="submission" date="2016-03" db="EMBL/GenBank/DDBJ databases">
        <title>Choanephora cucurbitarum.</title>
        <authorList>
            <person name="Min B."/>
            <person name="Park H."/>
            <person name="Park J.-H."/>
            <person name="Shin H.-D."/>
            <person name="Choi I.-G."/>
        </authorList>
    </citation>
    <scope>NUCLEOTIDE SEQUENCE [LARGE SCALE GENOMIC DNA]</scope>
    <source>
        <strain evidence="13 14">KUS-F28377</strain>
    </source>
</reference>
<evidence type="ECO:0000256" key="2">
    <source>
        <dbReference type="ARBA" id="ARBA00022603"/>
    </source>
</evidence>
<dbReference type="Proteomes" id="UP000093000">
    <property type="component" value="Unassembled WGS sequence"/>
</dbReference>
<gene>
    <name evidence="13" type="ORF">A0J61_05529</name>
</gene>
<dbReference type="GO" id="GO:0002181">
    <property type="term" value="P:cytoplasmic translation"/>
    <property type="evidence" value="ECO:0007669"/>
    <property type="project" value="EnsemblFungi"/>
</dbReference>
<feature type="binding site" evidence="12">
    <location>
        <begin position="127"/>
        <end position="128"/>
    </location>
    <ligand>
        <name>S-adenosyl-L-methionine</name>
        <dbReference type="ChEBI" id="CHEBI:59789"/>
    </ligand>
</feature>
<evidence type="ECO:0000313" key="13">
    <source>
        <dbReference type="EMBL" id="OBZ86424.1"/>
    </source>
</evidence>
<keyword evidence="14" id="KW-1185">Reference proteome</keyword>